<dbReference type="InterPro" id="IPR050297">
    <property type="entry name" value="LipidA_mod_glycosyltrf_83"/>
</dbReference>
<reference evidence="9 10" key="1">
    <citation type="journal article" date="2016" name="Nat. Commun.">
        <title>Thousands of microbial genomes shed light on interconnected biogeochemical processes in an aquifer system.</title>
        <authorList>
            <person name="Anantharaman K."/>
            <person name="Brown C.T."/>
            <person name="Hug L.A."/>
            <person name="Sharon I."/>
            <person name="Castelle C.J."/>
            <person name="Probst A.J."/>
            <person name="Thomas B.C."/>
            <person name="Singh A."/>
            <person name="Wilkins M.J."/>
            <person name="Karaoz U."/>
            <person name="Brodie E.L."/>
            <person name="Williams K.H."/>
            <person name="Hubbard S.S."/>
            <person name="Banfield J.F."/>
        </authorList>
    </citation>
    <scope>NUCLEOTIDE SEQUENCE [LARGE SCALE GENOMIC DNA]</scope>
</reference>
<dbReference type="AlphaFoldDB" id="A0A1F4UKB5"/>
<feature type="transmembrane region" description="Helical" evidence="8">
    <location>
        <begin position="348"/>
        <end position="367"/>
    </location>
</feature>
<comment type="subcellular location">
    <subcellularLocation>
        <location evidence="1">Cell membrane</location>
        <topology evidence="1">Multi-pass membrane protein</topology>
    </subcellularLocation>
</comment>
<evidence type="ECO:0000256" key="6">
    <source>
        <dbReference type="ARBA" id="ARBA00022989"/>
    </source>
</evidence>
<evidence type="ECO:0000256" key="5">
    <source>
        <dbReference type="ARBA" id="ARBA00022692"/>
    </source>
</evidence>
<feature type="transmembrane region" description="Helical" evidence="8">
    <location>
        <begin position="373"/>
        <end position="390"/>
    </location>
</feature>
<feature type="transmembrane region" description="Helical" evidence="8">
    <location>
        <begin position="85"/>
        <end position="114"/>
    </location>
</feature>
<accession>A0A1F4UKB5</accession>
<evidence type="ECO:0000256" key="7">
    <source>
        <dbReference type="ARBA" id="ARBA00023136"/>
    </source>
</evidence>
<feature type="transmembrane region" description="Helical" evidence="8">
    <location>
        <begin position="126"/>
        <end position="145"/>
    </location>
</feature>
<name>A0A1F4UKB5_UNCKA</name>
<organism evidence="9 10">
    <name type="scientific">candidate division WWE3 bacterium RBG_19FT_COMBO_34_6</name>
    <dbReference type="NCBI Taxonomy" id="1802612"/>
    <lineage>
        <taxon>Bacteria</taxon>
        <taxon>Katanobacteria</taxon>
    </lineage>
</organism>
<feature type="transmembrane region" description="Helical" evidence="8">
    <location>
        <begin position="57"/>
        <end position="79"/>
    </location>
</feature>
<dbReference type="Proteomes" id="UP000178615">
    <property type="component" value="Unassembled WGS sequence"/>
</dbReference>
<keyword evidence="4" id="KW-0808">Transferase</keyword>
<evidence type="ECO:0000256" key="2">
    <source>
        <dbReference type="ARBA" id="ARBA00022475"/>
    </source>
</evidence>
<keyword evidence="7 8" id="KW-0472">Membrane</keyword>
<comment type="caution">
    <text evidence="9">The sequence shown here is derived from an EMBL/GenBank/DDBJ whole genome shotgun (WGS) entry which is preliminary data.</text>
</comment>
<evidence type="ECO:0000256" key="1">
    <source>
        <dbReference type="ARBA" id="ARBA00004651"/>
    </source>
</evidence>
<keyword evidence="3" id="KW-0328">Glycosyltransferase</keyword>
<dbReference type="PANTHER" id="PTHR33908">
    <property type="entry name" value="MANNOSYLTRANSFERASE YKCB-RELATED"/>
    <property type="match status" value="1"/>
</dbReference>
<feature type="transmembrane region" description="Helical" evidence="8">
    <location>
        <begin position="426"/>
        <end position="445"/>
    </location>
</feature>
<feature type="transmembrane region" description="Helical" evidence="8">
    <location>
        <begin position="402"/>
        <end position="420"/>
    </location>
</feature>
<keyword evidence="2" id="KW-1003">Cell membrane</keyword>
<dbReference type="PANTHER" id="PTHR33908:SF11">
    <property type="entry name" value="MEMBRANE PROTEIN"/>
    <property type="match status" value="1"/>
</dbReference>
<feature type="transmembrane region" description="Helical" evidence="8">
    <location>
        <begin position="222"/>
        <end position="244"/>
    </location>
</feature>
<feature type="transmembrane region" description="Helical" evidence="8">
    <location>
        <begin position="452"/>
        <end position="475"/>
    </location>
</feature>
<keyword evidence="5 8" id="KW-0812">Transmembrane</keyword>
<protein>
    <recommendedName>
        <fullName evidence="11">Glycosyltransferase RgtA/B/C/D-like domain-containing protein</fullName>
    </recommendedName>
</protein>
<evidence type="ECO:0008006" key="11">
    <source>
        <dbReference type="Google" id="ProtNLM"/>
    </source>
</evidence>
<evidence type="ECO:0000256" key="4">
    <source>
        <dbReference type="ARBA" id="ARBA00022679"/>
    </source>
</evidence>
<evidence type="ECO:0000256" key="8">
    <source>
        <dbReference type="SAM" id="Phobius"/>
    </source>
</evidence>
<feature type="transmembrane region" description="Helical" evidence="8">
    <location>
        <begin position="24"/>
        <end position="45"/>
    </location>
</feature>
<sequence length="633" mass="74424">MRKKINSKYIKIKDIILGNPDKSAIIIIVASFVFIFILSLFRFVLYDERLYLHETSLIAKLLGSGVWFGDYAVGVHGFLFKLPVAVLFLLSGPSVFIATFFHVILATISAYIFYKILRNNLNLRGWAILGLILFVTNYSFISWSITFHRETPVIFALLLFIKSLLDKKSNFFLSLTLLLILDAKEYIFYVLVPTLTLWILFIELQNKKILISKKLLNLIQKLFVLFIPSLIYLSLSFFTSLIPINMFNASLLGLTEDSISYQLKHISTSNYATREPAISFKQLELLKDIDGINKVQSVIVRSVQFMLGYTEKLFYLSNFSFQSIPFVILIPSIIFSIIMFLKWKKEFNYHFIFLSIFLWEFMGIYFIKISHQRYLYPVIPILLIFFIYFLKNLYENNIKDKQLKYIFVILSILILIFAIYPNNNFFKKIFELIASIIFLSQIYLYSRLKKRIFIVFSLLSISIFTLFVTLVASAFNNQLYNSIIWGNHGETCKISELFQPKDIIYVNGTGIENNKWMYMIKFFRQDPSLEKEWHWVLVNNLPKKKLLKEFCCQNTFVGDEWNNISEFKKFIKNNNIEKIVMVKSTIPSVLFYNQELIDQLMVQNWLNLDDVKSLKNKEVYIFINNGNSIDEKR</sequence>
<feature type="transmembrane region" description="Helical" evidence="8">
    <location>
        <begin position="319"/>
        <end position="341"/>
    </location>
</feature>
<evidence type="ECO:0000256" key="3">
    <source>
        <dbReference type="ARBA" id="ARBA00022676"/>
    </source>
</evidence>
<dbReference type="GO" id="GO:0009103">
    <property type="term" value="P:lipopolysaccharide biosynthetic process"/>
    <property type="evidence" value="ECO:0007669"/>
    <property type="project" value="UniProtKB-ARBA"/>
</dbReference>
<feature type="transmembrane region" description="Helical" evidence="8">
    <location>
        <begin position="186"/>
        <end position="202"/>
    </location>
</feature>
<evidence type="ECO:0000313" key="10">
    <source>
        <dbReference type="Proteomes" id="UP000178615"/>
    </source>
</evidence>
<keyword evidence="6 8" id="KW-1133">Transmembrane helix</keyword>
<dbReference type="EMBL" id="MEUV01000040">
    <property type="protein sequence ID" value="OGC45387.1"/>
    <property type="molecule type" value="Genomic_DNA"/>
</dbReference>
<evidence type="ECO:0000313" key="9">
    <source>
        <dbReference type="EMBL" id="OGC45387.1"/>
    </source>
</evidence>
<dbReference type="GO" id="GO:0005886">
    <property type="term" value="C:plasma membrane"/>
    <property type="evidence" value="ECO:0007669"/>
    <property type="project" value="UniProtKB-SubCell"/>
</dbReference>
<gene>
    <name evidence="9" type="ORF">A2V49_03650</name>
</gene>
<dbReference type="GO" id="GO:0016763">
    <property type="term" value="F:pentosyltransferase activity"/>
    <property type="evidence" value="ECO:0007669"/>
    <property type="project" value="TreeGrafter"/>
</dbReference>
<proteinExistence type="predicted"/>